<feature type="compositionally biased region" description="Polar residues" evidence="1">
    <location>
        <begin position="44"/>
        <end position="58"/>
    </location>
</feature>
<proteinExistence type="predicted"/>
<accession>A0A8H5AW46</accession>
<comment type="caution">
    <text evidence="2">The sequence shown here is derived from an EMBL/GenBank/DDBJ whole genome shotgun (WGS) entry which is preliminary data.</text>
</comment>
<keyword evidence="3" id="KW-1185">Reference proteome</keyword>
<organism evidence="2 3">
    <name type="scientific">Psilocybe cf. subviscida</name>
    <dbReference type="NCBI Taxonomy" id="2480587"/>
    <lineage>
        <taxon>Eukaryota</taxon>
        <taxon>Fungi</taxon>
        <taxon>Dikarya</taxon>
        <taxon>Basidiomycota</taxon>
        <taxon>Agaricomycotina</taxon>
        <taxon>Agaricomycetes</taxon>
        <taxon>Agaricomycetidae</taxon>
        <taxon>Agaricales</taxon>
        <taxon>Agaricineae</taxon>
        <taxon>Strophariaceae</taxon>
        <taxon>Psilocybe</taxon>
    </lineage>
</organism>
<name>A0A8H5AW46_9AGAR</name>
<feature type="region of interest" description="Disordered" evidence="1">
    <location>
        <begin position="136"/>
        <end position="174"/>
    </location>
</feature>
<feature type="region of interest" description="Disordered" evidence="1">
    <location>
        <begin position="73"/>
        <end position="93"/>
    </location>
</feature>
<feature type="region of interest" description="Disordered" evidence="1">
    <location>
        <begin position="40"/>
        <end position="61"/>
    </location>
</feature>
<reference evidence="2 3" key="1">
    <citation type="journal article" date="2020" name="ISME J.">
        <title>Uncovering the hidden diversity of litter-decomposition mechanisms in mushroom-forming fungi.</title>
        <authorList>
            <person name="Floudas D."/>
            <person name="Bentzer J."/>
            <person name="Ahren D."/>
            <person name="Johansson T."/>
            <person name="Persson P."/>
            <person name="Tunlid A."/>
        </authorList>
    </citation>
    <scope>NUCLEOTIDE SEQUENCE [LARGE SCALE GENOMIC DNA]</scope>
    <source>
        <strain evidence="2 3">CBS 101986</strain>
    </source>
</reference>
<evidence type="ECO:0000313" key="3">
    <source>
        <dbReference type="Proteomes" id="UP000567179"/>
    </source>
</evidence>
<dbReference type="EMBL" id="JAACJJ010000056">
    <property type="protein sequence ID" value="KAF5312077.1"/>
    <property type="molecule type" value="Genomic_DNA"/>
</dbReference>
<sequence length="224" mass="24315">MAYIFASGTHIRIYGGIFNAVNNTSGGTITIINRNTVQKWPASNGESPYPTTAESSARSDYPDDAAYETQESFDQATYTDQDESTHETAGIPSSTCAVADDSLFETSRPVKEDLLGTSEGHIELALRTQTAAEPRLLAKSDTNGYDGDGSEVPANGRPSETRSASEGFPEFCQDSERCTPQQYSMDGNDGQRYFLTSGTACPHNHPWAKYSSYPQVCDHDQGIP</sequence>
<dbReference type="Proteomes" id="UP000567179">
    <property type="component" value="Unassembled WGS sequence"/>
</dbReference>
<evidence type="ECO:0000313" key="2">
    <source>
        <dbReference type="EMBL" id="KAF5312077.1"/>
    </source>
</evidence>
<gene>
    <name evidence="2" type="ORF">D9619_002572</name>
</gene>
<dbReference type="AlphaFoldDB" id="A0A8H5AW46"/>
<evidence type="ECO:0000256" key="1">
    <source>
        <dbReference type="SAM" id="MobiDB-lite"/>
    </source>
</evidence>
<protein>
    <submittedName>
        <fullName evidence="2">Uncharacterized protein</fullName>
    </submittedName>
</protein>